<feature type="chain" id="PRO_5039172084" evidence="1">
    <location>
        <begin position="21"/>
        <end position="425"/>
    </location>
</feature>
<dbReference type="InterPro" id="IPR024079">
    <property type="entry name" value="MetalloPept_cat_dom_sf"/>
</dbReference>
<dbReference type="Gene3D" id="3.40.390.10">
    <property type="entry name" value="Collagenase (Catalytic Domain)"/>
    <property type="match status" value="1"/>
</dbReference>
<sequence length="425" mass="48814">MKTRVLTLCCFLTTLLPLQAQVFEDFFLDKTMRFDYFRCGNAETETIYFDKIKEEPYWGGSKTNLTDKFDYGNHRFRIIDMASGKLIYSRGYCSLFKEWQATEEAHTTPKCYPEGVTFPYPKQSVKIVLDSRNKKGEWEERFEYTIQPDSYTIQKLKPLGEAFDVVVNGDPQHCVDIALIAEGYSTDEREAFEEACRYFAEQIFSFSPYKENKQKFNIRGVWIASSESGVSKPSQGSWVNTATSAKFNTLGSERYQMIDNLQTVKDIASAVPYDVIYVLTNTDKYGGGGIYNFYGISSAQQIKSTGKVYIHEFGHLLTGLGDEYVGGTETNEFYPLQVEPWEANLTTLTDFDKKEWKKMLKKDTPIPTPNKKSNTDKLGVYEGGGYLQKGIYRPYIHCLMNHFQVDYFCPVCTKAIIDMITFHCQ</sequence>
<gene>
    <name evidence="3" type="ORF">IAB03_06255</name>
</gene>
<dbReference type="InterPro" id="IPR032625">
    <property type="entry name" value="M64_N"/>
</dbReference>
<dbReference type="Gene3D" id="2.60.40.3250">
    <property type="entry name" value="Peptidase M64, N-terminal domain"/>
    <property type="match status" value="1"/>
</dbReference>
<proteinExistence type="predicted"/>
<evidence type="ECO:0000259" key="2">
    <source>
        <dbReference type="Pfam" id="PF16217"/>
    </source>
</evidence>
<name>A0A9D1M7R7_9BACT</name>
<dbReference type="Pfam" id="PF16217">
    <property type="entry name" value="M64_N"/>
    <property type="match status" value="1"/>
</dbReference>
<dbReference type="GO" id="GO:0008237">
    <property type="term" value="F:metallopeptidase activity"/>
    <property type="evidence" value="ECO:0007669"/>
    <property type="project" value="InterPro"/>
</dbReference>
<comment type="caution">
    <text evidence="3">The sequence shown here is derived from an EMBL/GenBank/DDBJ whole genome shotgun (WGS) entry which is preliminary data.</text>
</comment>
<protein>
    <submittedName>
        <fullName evidence="3">Peptidase M64</fullName>
    </submittedName>
</protein>
<reference evidence="3" key="1">
    <citation type="submission" date="2020-10" db="EMBL/GenBank/DDBJ databases">
        <authorList>
            <person name="Gilroy R."/>
        </authorList>
    </citation>
    <scope>NUCLEOTIDE SEQUENCE</scope>
    <source>
        <strain evidence="3">CHK158-818</strain>
    </source>
</reference>
<dbReference type="EMBL" id="DVNA01000139">
    <property type="protein sequence ID" value="HIU55390.1"/>
    <property type="molecule type" value="Genomic_DNA"/>
</dbReference>
<evidence type="ECO:0000256" key="1">
    <source>
        <dbReference type="SAM" id="SignalP"/>
    </source>
</evidence>
<dbReference type="InterPro" id="IPR038171">
    <property type="entry name" value="M64_N_sf"/>
</dbReference>
<keyword evidence="1" id="KW-0732">Signal</keyword>
<organism evidence="3 4">
    <name type="scientific">Candidatus Gallibacteroides avistercoris</name>
    <dbReference type="NCBI Taxonomy" id="2840833"/>
    <lineage>
        <taxon>Bacteria</taxon>
        <taxon>Pseudomonadati</taxon>
        <taxon>Bacteroidota</taxon>
        <taxon>Bacteroidia</taxon>
        <taxon>Bacteroidales</taxon>
        <taxon>Bacteroidaceae</taxon>
        <taxon>Bacteroidaceae incertae sedis</taxon>
        <taxon>Candidatus Gallibacteroides</taxon>
    </lineage>
</organism>
<evidence type="ECO:0000313" key="4">
    <source>
        <dbReference type="Proteomes" id="UP000824112"/>
    </source>
</evidence>
<feature type="signal peptide" evidence="1">
    <location>
        <begin position="1"/>
        <end position="20"/>
    </location>
</feature>
<reference evidence="3" key="2">
    <citation type="journal article" date="2021" name="PeerJ">
        <title>Extensive microbial diversity within the chicken gut microbiome revealed by metagenomics and culture.</title>
        <authorList>
            <person name="Gilroy R."/>
            <person name="Ravi A."/>
            <person name="Getino M."/>
            <person name="Pursley I."/>
            <person name="Horton D.L."/>
            <person name="Alikhan N.F."/>
            <person name="Baker D."/>
            <person name="Gharbi K."/>
            <person name="Hall N."/>
            <person name="Watson M."/>
            <person name="Adriaenssens E.M."/>
            <person name="Foster-Nyarko E."/>
            <person name="Jarju S."/>
            <person name="Secka A."/>
            <person name="Antonio M."/>
            <person name="Oren A."/>
            <person name="Chaudhuri R.R."/>
            <person name="La Ragione R."/>
            <person name="Hildebrand F."/>
            <person name="Pallen M.J."/>
        </authorList>
    </citation>
    <scope>NUCLEOTIDE SEQUENCE</scope>
    <source>
        <strain evidence="3">CHK158-818</strain>
    </source>
</reference>
<dbReference type="Proteomes" id="UP000824112">
    <property type="component" value="Unassembled WGS sequence"/>
</dbReference>
<feature type="domain" description="Peptidase M64 N-terminal" evidence="2">
    <location>
        <begin position="23"/>
        <end position="142"/>
    </location>
</feature>
<dbReference type="Pfam" id="PF09471">
    <property type="entry name" value="Peptidase_M64"/>
    <property type="match status" value="1"/>
</dbReference>
<accession>A0A9D1M7R7</accession>
<dbReference type="InterPro" id="IPR019026">
    <property type="entry name" value="Peptidase_M64_IgA"/>
</dbReference>
<dbReference type="AlphaFoldDB" id="A0A9D1M7R7"/>
<evidence type="ECO:0000313" key="3">
    <source>
        <dbReference type="EMBL" id="HIU55390.1"/>
    </source>
</evidence>